<name>A0A7L4ZKV6_9FLAO</name>
<gene>
    <name evidence="2" type="ORF">IMCC3317_26200</name>
</gene>
<dbReference type="OrthoDB" id="1028138at2"/>
<evidence type="ECO:0000313" key="3">
    <source>
        <dbReference type="Proteomes" id="UP000464657"/>
    </source>
</evidence>
<evidence type="ECO:0000256" key="1">
    <source>
        <dbReference type="SAM" id="MobiDB-lite"/>
    </source>
</evidence>
<accession>A0A7L4ZKV6</accession>
<keyword evidence="3" id="KW-1185">Reference proteome</keyword>
<sequence>MAHKLSLIKEQTAPQSGWNKYENNPYDNQKIPEITDNIGNAEIPVTSIPSPFAQLHLFDTAFDFVNKSYNNTKSIEELSGKTTFHKYISHCLDIFEILYSYQTLEAKEAIDIEIWNISELNTLSKDHNVGVRTFAETLKIYISNYNNDTKFKNSGVQNPFDNFTLIYYENKIIAATSPHTGFFTIGDELPTSIKSNYNNRSFFTTYEPLYTRSHEFQEFINVFFRKYGIVTSTCKVVSEYIKINRNHILDSELKSNIDSLERNFTDDHTRGYEILEIDNKEITLLGGSVPFLCKKYDVKDAMSEVKESDYVIVTTKTLENPPLALHEGLNKTRWKYINSPFPKETKLKFTTPISKRVLPDTIIEYPWIGRNDFLSPHLIQLGYDVNTSKFWMPDGEVNNIILPIKAAYFDYFTIADLKKQLSVEKLNSGAIVVSLDIPIMADNKRGNISFERTYDEVAPSTIDNEDYGAIIDSSLGFGIYPFFKVADKKFNDRYKILSYYQNQETVSYQFHRENKTSNSSENIPSTTHSRTRAEENYDCITDYAELTTFTRNANGDIEIDLDKDITFDLISVAVKNKDSATSLEGMLVPLFGEPIALSNEKASIAFDIGTSNSYVALKSGNSIESLSSYLDTSTSIQSNLVMLNAIGQDSKTQKSIYDLDPINAFYGISQSAEFLPSMIGEKSEYSFPIRSIINVDNDTNSEKLEELNVLSNVNIPFAFGQKKLRNNFDYTFSNIKWGVTDSENDFARNRLHVFIEQLVWMGRNQLLRSQKSPDKTDVLWFKPLSMGANQMTVFSEIWNEVYKTYFSKTDSKEQLLQITESWAPKGSYDETFGLGKVFMNIDIGGGTSDVIIFDDDIPEMTTSFRFAGNSLFESLSGNNRFDNGFVSKYEGVMEKSFGDDFAKVDIINYIKRSDGLNSTDLISYFFNYNIFSKKLKLDSDFKLLFLLHNSAIFYHALQVLQMADLNKLPTYIGVSGNGAKLLEITNGASDLNRTNGMSRLVSAILKKIFNLEEPHKLELQVIKNPKEATAKGGIKGIEQFKKFKDADTLKYCISLGDKEQFFNVNTNNATANTKYGNYLKEGDTTIEKVAENVITFFEYFFDELWNEVKFVRNFALDKSYNAEKLKNYFADKNRIEDVIRQEVNKRKDTDPELSETMFFYAIKAYIYGFSKIIVSDKLNDFKGAS</sequence>
<proteinExistence type="predicted"/>
<feature type="compositionally biased region" description="Polar residues" evidence="1">
    <location>
        <begin position="516"/>
        <end position="528"/>
    </location>
</feature>
<dbReference type="EMBL" id="CP019288">
    <property type="protein sequence ID" value="QHI37242.1"/>
    <property type="molecule type" value="Genomic_DNA"/>
</dbReference>
<evidence type="ECO:0000313" key="2">
    <source>
        <dbReference type="EMBL" id="QHI37242.1"/>
    </source>
</evidence>
<protein>
    <submittedName>
        <fullName evidence="2">Uncharacterized protein</fullName>
    </submittedName>
</protein>
<feature type="region of interest" description="Disordered" evidence="1">
    <location>
        <begin position="512"/>
        <end position="531"/>
    </location>
</feature>
<dbReference type="AlphaFoldDB" id="A0A7L4ZKV6"/>
<organism evidence="2 3">
    <name type="scientific">Kordia antarctica</name>
    <dbReference type="NCBI Taxonomy" id="1218801"/>
    <lineage>
        <taxon>Bacteria</taxon>
        <taxon>Pseudomonadati</taxon>
        <taxon>Bacteroidota</taxon>
        <taxon>Flavobacteriia</taxon>
        <taxon>Flavobacteriales</taxon>
        <taxon>Flavobacteriaceae</taxon>
        <taxon>Kordia</taxon>
    </lineage>
</organism>
<dbReference type="RefSeq" id="WP_160129882.1">
    <property type="nucleotide sequence ID" value="NZ_CP019288.1"/>
</dbReference>
<reference evidence="2 3" key="1">
    <citation type="journal article" date="2013" name="Int. J. Syst. Evol. Microbiol.">
        <title>Kordia antarctica sp. nov., isolated from Antarctic seawater.</title>
        <authorList>
            <person name="Baek K."/>
            <person name="Choi A."/>
            <person name="Kang I."/>
            <person name="Lee K."/>
            <person name="Cho J.C."/>
        </authorList>
    </citation>
    <scope>NUCLEOTIDE SEQUENCE [LARGE SCALE GENOMIC DNA]</scope>
    <source>
        <strain evidence="2 3">IMCC3317</strain>
    </source>
</reference>
<dbReference type="Proteomes" id="UP000464657">
    <property type="component" value="Chromosome"/>
</dbReference>
<dbReference type="KEGG" id="kan:IMCC3317_26200"/>
<dbReference type="Gene3D" id="3.30.420.40">
    <property type="match status" value="1"/>
</dbReference>